<dbReference type="FunFam" id="3.30.200.20:FF:000088">
    <property type="entry name" value="Casein kinase II subunit alpha"/>
    <property type="match status" value="1"/>
</dbReference>
<feature type="chain" id="PRO_5035853847" description="Casein kinase II subunit alpha" evidence="10">
    <location>
        <begin position="32"/>
        <end position="441"/>
    </location>
</feature>
<evidence type="ECO:0000256" key="3">
    <source>
        <dbReference type="ARBA" id="ARBA00022741"/>
    </source>
</evidence>
<dbReference type="PANTHER" id="PTHR24054:SF59">
    <property type="entry name" value="CASEIN KINASE II SUBUNIT ALPHA-3"/>
    <property type="match status" value="1"/>
</dbReference>
<keyword evidence="10" id="KW-0732">Signal</keyword>
<dbReference type="Gene3D" id="1.10.510.10">
    <property type="entry name" value="Transferase(Phosphotransferase) domain 1"/>
    <property type="match status" value="1"/>
</dbReference>
<keyword evidence="13" id="KW-1185">Reference proteome</keyword>
<dbReference type="GO" id="GO:0051726">
    <property type="term" value="P:regulation of cell cycle"/>
    <property type="evidence" value="ECO:0007669"/>
    <property type="project" value="TreeGrafter"/>
</dbReference>
<organism evidence="12 13">
    <name type="scientific">Populus deltoides</name>
    <name type="common">Eastern poplar</name>
    <name type="synonym">Eastern cottonwood</name>
    <dbReference type="NCBI Taxonomy" id="3696"/>
    <lineage>
        <taxon>Eukaryota</taxon>
        <taxon>Viridiplantae</taxon>
        <taxon>Streptophyta</taxon>
        <taxon>Embryophyta</taxon>
        <taxon>Tracheophyta</taxon>
        <taxon>Spermatophyta</taxon>
        <taxon>Magnoliopsida</taxon>
        <taxon>eudicotyledons</taxon>
        <taxon>Gunneridae</taxon>
        <taxon>Pentapetalae</taxon>
        <taxon>rosids</taxon>
        <taxon>fabids</taxon>
        <taxon>Malpighiales</taxon>
        <taxon>Salicaceae</taxon>
        <taxon>Saliceae</taxon>
        <taxon>Populus</taxon>
    </lineage>
</organism>
<dbReference type="GO" id="GO:0005829">
    <property type="term" value="C:cytosol"/>
    <property type="evidence" value="ECO:0007669"/>
    <property type="project" value="TreeGrafter"/>
</dbReference>
<dbReference type="PANTHER" id="PTHR24054">
    <property type="entry name" value="CASEIN KINASE II SUBUNIT ALPHA"/>
    <property type="match status" value="1"/>
</dbReference>
<dbReference type="PROSITE" id="PS50011">
    <property type="entry name" value="PROTEIN_KINASE_DOM"/>
    <property type="match status" value="1"/>
</dbReference>
<feature type="binding site" evidence="7">
    <location>
        <position position="124"/>
    </location>
    <ligand>
        <name>ATP</name>
        <dbReference type="ChEBI" id="CHEBI:30616"/>
    </ligand>
</feature>
<dbReference type="GO" id="GO:0106310">
    <property type="term" value="F:protein serine kinase activity"/>
    <property type="evidence" value="ECO:0007669"/>
    <property type="project" value="UniProtKB-UniRule"/>
</dbReference>
<dbReference type="Pfam" id="PF00069">
    <property type="entry name" value="Pkinase"/>
    <property type="match status" value="1"/>
</dbReference>
<comment type="catalytic activity">
    <reaction evidence="9">
        <text>L-seryl-[protein] + ATP = O-phospho-L-seryl-[protein] + ADP + H(+)</text>
        <dbReference type="Rhea" id="RHEA:17989"/>
        <dbReference type="Rhea" id="RHEA-COMP:9863"/>
        <dbReference type="Rhea" id="RHEA-COMP:11604"/>
        <dbReference type="ChEBI" id="CHEBI:15378"/>
        <dbReference type="ChEBI" id="CHEBI:29999"/>
        <dbReference type="ChEBI" id="CHEBI:30616"/>
        <dbReference type="ChEBI" id="CHEBI:83421"/>
        <dbReference type="ChEBI" id="CHEBI:456216"/>
        <dbReference type="EC" id="2.7.11.1"/>
    </reaction>
</comment>
<comment type="caution">
    <text evidence="12">The sequence shown here is derived from an EMBL/GenBank/DDBJ whole genome shotgun (WGS) entry which is preliminary data.</text>
</comment>
<dbReference type="PROSITE" id="PS00107">
    <property type="entry name" value="PROTEIN_KINASE_ATP"/>
    <property type="match status" value="1"/>
</dbReference>
<dbReference type="Proteomes" id="UP000807159">
    <property type="component" value="Chromosome 7"/>
</dbReference>
<reference evidence="12" key="1">
    <citation type="journal article" date="2021" name="J. Hered.">
        <title>Genome Assembly of Salicaceae Populus deltoides (Eastern Cottonwood) I-69 Based on Nanopore Sequencing and Hi-C Technologies.</title>
        <authorList>
            <person name="Bai S."/>
            <person name="Wu H."/>
            <person name="Zhang J."/>
            <person name="Pan Z."/>
            <person name="Zhao W."/>
            <person name="Li Z."/>
            <person name="Tong C."/>
        </authorList>
    </citation>
    <scope>NUCLEOTIDE SEQUENCE</scope>
    <source>
        <tissue evidence="12">Leaf</tissue>
    </source>
</reference>
<dbReference type="AlphaFoldDB" id="A0A8T2YDM7"/>
<dbReference type="SMART" id="SM00220">
    <property type="entry name" value="S_TKc"/>
    <property type="match status" value="1"/>
</dbReference>
<keyword evidence="4 9" id="KW-0418">Kinase</keyword>
<proteinExistence type="inferred from homology"/>
<evidence type="ECO:0000256" key="10">
    <source>
        <dbReference type="SAM" id="SignalP"/>
    </source>
</evidence>
<evidence type="ECO:0000256" key="9">
    <source>
        <dbReference type="RuleBase" id="RU369118"/>
    </source>
</evidence>
<dbReference type="InterPro" id="IPR017441">
    <property type="entry name" value="Protein_kinase_ATP_BS"/>
</dbReference>
<evidence type="ECO:0000256" key="5">
    <source>
        <dbReference type="ARBA" id="ARBA00022840"/>
    </source>
</evidence>
<dbReference type="EMBL" id="JACEGQ020000007">
    <property type="protein sequence ID" value="KAH8503264.1"/>
    <property type="molecule type" value="Genomic_DNA"/>
</dbReference>
<feature type="signal peptide" evidence="10">
    <location>
        <begin position="1"/>
        <end position="31"/>
    </location>
</feature>
<protein>
    <recommendedName>
        <fullName evidence="9">Casein kinase II subunit alpha</fullName>
        <shortName evidence="9">CK II alpha</shortName>
        <ecNumber evidence="9">2.7.11.1</ecNumber>
    </recommendedName>
</protein>
<dbReference type="InterPro" id="IPR011009">
    <property type="entry name" value="Kinase-like_dom_sf"/>
</dbReference>
<keyword evidence="5 7" id="KW-0067">ATP-binding</keyword>
<evidence type="ECO:0000256" key="7">
    <source>
        <dbReference type="PROSITE-ProRule" id="PRU10141"/>
    </source>
</evidence>
<dbReference type="InterPro" id="IPR008271">
    <property type="entry name" value="Ser/Thr_kinase_AS"/>
</dbReference>
<comment type="function">
    <text evidence="9">Casein kinases are operationally defined by their preferential utilization of acidic proteins as substrates.</text>
</comment>
<evidence type="ECO:0000313" key="12">
    <source>
        <dbReference type="EMBL" id="KAH8503264.1"/>
    </source>
</evidence>
<comment type="similarity">
    <text evidence="6 9">Belongs to the protein kinase superfamily. Ser/Thr protein kinase family. CK2 subfamily.</text>
</comment>
<dbReference type="GO" id="GO:0005524">
    <property type="term" value="F:ATP binding"/>
    <property type="evidence" value="ECO:0007669"/>
    <property type="project" value="UniProtKB-UniRule"/>
</dbReference>
<evidence type="ECO:0000256" key="8">
    <source>
        <dbReference type="RuleBase" id="RU000304"/>
    </source>
</evidence>
<dbReference type="FunFam" id="1.10.510.10:FF:000059">
    <property type="entry name" value="Casein kinase II subunit alpha"/>
    <property type="match status" value="1"/>
</dbReference>
<dbReference type="GO" id="GO:0004674">
    <property type="term" value="F:protein serine/threonine kinase activity"/>
    <property type="evidence" value="ECO:0007669"/>
    <property type="project" value="UniProtKB-UniRule"/>
</dbReference>
<comment type="catalytic activity">
    <reaction evidence="9">
        <text>L-threonyl-[protein] + ATP = O-phospho-L-threonyl-[protein] + ADP + H(+)</text>
        <dbReference type="Rhea" id="RHEA:46608"/>
        <dbReference type="Rhea" id="RHEA-COMP:11060"/>
        <dbReference type="Rhea" id="RHEA-COMP:11605"/>
        <dbReference type="ChEBI" id="CHEBI:15378"/>
        <dbReference type="ChEBI" id="CHEBI:30013"/>
        <dbReference type="ChEBI" id="CHEBI:30616"/>
        <dbReference type="ChEBI" id="CHEBI:61977"/>
        <dbReference type="ChEBI" id="CHEBI:456216"/>
        <dbReference type="EC" id="2.7.11.1"/>
    </reaction>
</comment>
<dbReference type="InterPro" id="IPR045216">
    <property type="entry name" value="CK2_alpha"/>
</dbReference>
<dbReference type="EC" id="2.7.11.1" evidence="9"/>
<keyword evidence="2 9" id="KW-0808">Transferase</keyword>
<name>A0A8T2YDM7_POPDE</name>
<evidence type="ECO:0000256" key="6">
    <source>
        <dbReference type="ARBA" id="ARBA00061236"/>
    </source>
</evidence>
<dbReference type="GO" id="GO:0005634">
    <property type="term" value="C:nucleus"/>
    <property type="evidence" value="ECO:0007669"/>
    <property type="project" value="TreeGrafter"/>
</dbReference>
<dbReference type="CDD" id="cd14132">
    <property type="entry name" value="STKc_CK2_alpha"/>
    <property type="match status" value="1"/>
</dbReference>
<dbReference type="Gene3D" id="3.30.200.20">
    <property type="entry name" value="Phosphorylase Kinase, domain 1"/>
    <property type="match status" value="1"/>
</dbReference>
<evidence type="ECO:0000256" key="2">
    <source>
        <dbReference type="ARBA" id="ARBA00022679"/>
    </source>
</evidence>
<evidence type="ECO:0000256" key="4">
    <source>
        <dbReference type="ARBA" id="ARBA00022777"/>
    </source>
</evidence>
<evidence type="ECO:0000313" key="13">
    <source>
        <dbReference type="Proteomes" id="UP000807159"/>
    </source>
</evidence>
<evidence type="ECO:0000256" key="1">
    <source>
        <dbReference type="ARBA" id="ARBA00022527"/>
    </source>
</evidence>
<keyword evidence="1 8" id="KW-0723">Serine/threonine-protein kinase</keyword>
<dbReference type="InterPro" id="IPR000719">
    <property type="entry name" value="Prot_kinase_dom"/>
</dbReference>
<feature type="domain" description="Protein kinase" evidence="11">
    <location>
        <begin position="95"/>
        <end position="380"/>
    </location>
</feature>
<dbReference type="PROSITE" id="PS00108">
    <property type="entry name" value="PROTEIN_KINASE_ST"/>
    <property type="match status" value="1"/>
</dbReference>
<dbReference type="SUPFAM" id="SSF56112">
    <property type="entry name" value="Protein kinase-like (PK-like)"/>
    <property type="match status" value="1"/>
</dbReference>
<gene>
    <name evidence="12" type="ORF">H0E87_014521</name>
</gene>
<dbReference type="GO" id="GO:0005956">
    <property type="term" value="C:protein kinase CK2 complex"/>
    <property type="evidence" value="ECO:0007669"/>
    <property type="project" value="TreeGrafter"/>
</dbReference>
<sequence length="441" mass="51285">MKKDGRNPAVAPLFPRFLLVCALIALRATVAHDSIQRTTILSNNEETDTVNIIEISNRRGSMSKARVYTDVNVLRPKEYWDYESLTVQWGDQDDYEVVRKVGRGKYSEVFEGINVNSNERCVIKILKPVKKKKIKREIKILQNLCGGPNVVKLLDIVRDQHSKTPSLIFEYVNSTDFKVLYPTLTDYDIRYYIYELLKALDYCHSQGIMHRDVKPHNVMIDHELRKLRLIDWGLAEFYHPGKEYNVRVASRYFKGPELLVDLQDYDYSLDMWSLGCMFAGMIFRKEPFFYGHDNHDQLVKIAKVLGTDELNAYLNKYHLELDPQLDALVGRHSRKPWSKFINSDNQHLVSPEALDFLDKLLRYDHQDRLTAREAMVIPFLACQLDYICLCGLIDGQTYPIQSFLKHVESRAMGREGVHKMHVLEMQSLSSIQTQNSSTWIL</sequence>
<accession>A0A8T2YDM7</accession>
<evidence type="ECO:0000259" key="11">
    <source>
        <dbReference type="PROSITE" id="PS50011"/>
    </source>
</evidence>
<keyword evidence="3 7" id="KW-0547">Nucleotide-binding</keyword>